<name>A0A8K0SK41_9HYPO</name>
<keyword evidence="3" id="KW-1185">Reference proteome</keyword>
<evidence type="ECO:0000313" key="2">
    <source>
        <dbReference type="EMBL" id="KAH7310496.1"/>
    </source>
</evidence>
<comment type="caution">
    <text evidence="2">The sequence shown here is derived from an EMBL/GenBank/DDBJ whole genome shotgun (WGS) entry which is preliminary data.</text>
</comment>
<sequence length="509" mass="56933">MRHLSFLTALLSVATLTRADEPIFLNSKEYDNGDFGPYPIQHFKATGHRAPRVNLVRQSDRCDHDLYTFFSPRGFANNARLAQSTILDQNGHLVWTTSWGENQQMYNLQVQEYKGNKYLTFWAGNDAVGGHGAGKYYMLDQSYKKFKEIDAVNGLKGDLHEFTITEQGTAIITAYKVVDVDLSSLGKTTGPIWECLFQEIDIETGDLVFEWRASEHIAVANTYRHIGGEGNPHGAAFDYRYLHSVTYIDGRTGDVIWVLGGKKNMFDDLSDGRATSFGFQHDARWANNYTEMTIFDNSDDGGFSDKSHPRGVRVKIDQEAMTAELVQEYKNPTRLAAASQGSMRDLPNGNVLLGFGNAPLFTEFSHDGEVLCETHFGPANKFGSGEAQSYRVLKFAWQGFPTSDPAVAIKQDDADEWRVYVSWNGATEIVQWVLQGADKAEGQEEQWQMLEAVAKDGFETSFLVKPGHPAWLRALAMDGSGNVLGMTATLISTSLRPRSLEPEWSWPLE</sequence>
<dbReference type="PANTHER" id="PTHR35340:SF5">
    <property type="entry name" value="ASST-DOMAIN-CONTAINING PROTEIN"/>
    <property type="match status" value="1"/>
</dbReference>
<reference evidence="2" key="1">
    <citation type="journal article" date="2021" name="Nat. Commun.">
        <title>Genetic determinants of endophytism in the Arabidopsis root mycobiome.</title>
        <authorList>
            <person name="Mesny F."/>
            <person name="Miyauchi S."/>
            <person name="Thiergart T."/>
            <person name="Pickel B."/>
            <person name="Atanasova L."/>
            <person name="Karlsson M."/>
            <person name="Huettel B."/>
            <person name="Barry K.W."/>
            <person name="Haridas S."/>
            <person name="Chen C."/>
            <person name="Bauer D."/>
            <person name="Andreopoulos W."/>
            <person name="Pangilinan J."/>
            <person name="LaButti K."/>
            <person name="Riley R."/>
            <person name="Lipzen A."/>
            <person name="Clum A."/>
            <person name="Drula E."/>
            <person name="Henrissat B."/>
            <person name="Kohler A."/>
            <person name="Grigoriev I.V."/>
            <person name="Martin F.M."/>
            <person name="Hacquard S."/>
        </authorList>
    </citation>
    <scope>NUCLEOTIDE SEQUENCE</scope>
    <source>
        <strain evidence="2">MPI-CAGE-CH-0235</strain>
    </source>
</reference>
<dbReference type="PANTHER" id="PTHR35340">
    <property type="entry name" value="PQQ ENZYME REPEAT PROTEIN-RELATED"/>
    <property type="match status" value="1"/>
</dbReference>
<dbReference type="Pfam" id="PF14269">
    <property type="entry name" value="Arylsulfotran_2"/>
    <property type="match status" value="2"/>
</dbReference>
<proteinExistence type="predicted"/>
<dbReference type="InterPro" id="IPR039535">
    <property type="entry name" value="ASST-like"/>
</dbReference>
<evidence type="ECO:0000256" key="1">
    <source>
        <dbReference type="SAM" id="SignalP"/>
    </source>
</evidence>
<feature type="signal peptide" evidence="1">
    <location>
        <begin position="1"/>
        <end position="19"/>
    </location>
</feature>
<dbReference type="AlphaFoldDB" id="A0A8K0SK41"/>
<dbReference type="OrthoDB" id="5427350at2759"/>
<protein>
    <submittedName>
        <fullName evidence="2">ASST-domain-containing protein</fullName>
    </submittedName>
</protein>
<dbReference type="Proteomes" id="UP000813444">
    <property type="component" value="Unassembled WGS sequence"/>
</dbReference>
<feature type="chain" id="PRO_5035470124" evidence="1">
    <location>
        <begin position="20"/>
        <end position="509"/>
    </location>
</feature>
<accession>A0A8K0SK41</accession>
<dbReference type="EMBL" id="JAGPNK010000012">
    <property type="protein sequence ID" value="KAH7310496.1"/>
    <property type="molecule type" value="Genomic_DNA"/>
</dbReference>
<evidence type="ECO:0000313" key="3">
    <source>
        <dbReference type="Proteomes" id="UP000813444"/>
    </source>
</evidence>
<dbReference type="InterPro" id="IPR053143">
    <property type="entry name" value="Arylsulfate_ST"/>
</dbReference>
<organism evidence="2 3">
    <name type="scientific">Stachybotrys elegans</name>
    <dbReference type="NCBI Taxonomy" id="80388"/>
    <lineage>
        <taxon>Eukaryota</taxon>
        <taxon>Fungi</taxon>
        <taxon>Dikarya</taxon>
        <taxon>Ascomycota</taxon>
        <taxon>Pezizomycotina</taxon>
        <taxon>Sordariomycetes</taxon>
        <taxon>Hypocreomycetidae</taxon>
        <taxon>Hypocreales</taxon>
        <taxon>Stachybotryaceae</taxon>
        <taxon>Stachybotrys</taxon>
    </lineage>
</organism>
<gene>
    <name evidence="2" type="ORF">B0I35DRAFT_452957</name>
</gene>
<keyword evidence="1" id="KW-0732">Signal</keyword>